<evidence type="ECO:0008006" key="3">
    <source>
        <dbReference type="Google" id="ProtNLM"/>
    </source>
</evidence>
<name>A0A1A9RJR4_EIKCO</name>
<dbReference type="InterPro" id="IPR011060">
    <property type="entry name" value="RibuloseP-bd_barrel"/>
</dbReference>
<sequence length="223" mass="25231">MQTKNNLVVMLTHNDQTVLEAAKIFEQCRHSKAKFWGFKEVPLPLENMKHLYAYMKECGKTTFLEVVEYTEDAGLVGAEIAFECGCDILMGTRFFDSINQFCKKHQIKYMPFVGGLQGRPTVLTGQIEDIITEAQEYATKGVYGINLLGYRYVGDANRLNAELVRNVSIPVCLAGSINSYQRLDEVKAVSPWAFTIGSAFFENRFSGSIPEQINKVYEYMNDS</sequence>
<proteinExistence type="predicted"/>
<dbReference type="EMBL" id="LXSG01000033">
    <property type="protein sequence ID" value="OAM18580.1"/>
    <property type="molecule type" value="Genomic_DNA"/>
</dbReference>
<reference evidence="2" key="1">
    <citation type="submission" date="2016-05" db="EMBL/GenBank/DDBJ databases">
        <title>Draft genome of Corynebacterium afermentans subsp. afermentans LCDC 88199T.</title>
        <authorList>
            <person name="Bernier A.-M."/>
            <person name="Bernard K."/>
        </authorList>
    </citation>
    <scope>NUCLEOTIDE SEQUENCE [LARGE SCALE GENOMIC DNA]</scope>
    <source>
        <strain evidence="2">NML04-0072</strain>
    </source>
</reference>
<evidence type="ECO:0000313" key="1">
    <source>
        <dbReference type="EMBL" id="OAM18580.1"/>
    </source>
</evidence>
<dbReference type="Proteomes" id="UP000077589">
    <property type="component" value="Unassembled WGS sequence"/>
</dbReference>
<protein>
    <recommendedName>
        <fullName evidence="3">4-hydroxythreonine-4-phosphate dehydrogenase</fullName>
    </recommendedName>
</protein>
<evidence type="ECO:0000313" key="2">
    <source>
        <dbReference type="Proteomes" id="UP000077589"/>
    </source>
</evidence>
<gene>
    <name evidence="1" type="ORF">A7P90_06550</name>
</gene>
<dbReference type="SUPFAM" id="SSF51366">
    <property type="entry name" value="Ribulose-phoshate binding barrel"/>
    <property type="match status" value="1"/>
</dbReference>
<dbReference type="RefSeq" id="WP_064087761.1">
    <property type="nucleotide sequence ID" value="NZ_LXSG01000033.1"/>
</dbReference>
<organism evidence="1 2">
    <name type="scientific">Eikenella corrodens</name>
    <dbReference type="NCBI Taxonomy" id="539"/>
    <lineage>
        <taxon>Bacteria</taxon>
        <taxon>Pseudomonadati</taxon>
        <taxon>Pseudomonadota</taxon>
        <taxon>Betaproteobacteria</taxon>
        <taxon>Neisseriales</taxon>
        <taxon>Neisseriaceae</taxon>
        <taxon>Eikenella</taxon>
    </lineage>
</organism>
<accession>A0A1A9RJR4</accession>
<dbReference type="OrthoDB" id="9794183at2"/>
<dbReference type="AlphaFoldDB" id="A0A1A9RJR4"/>
<comment type="caution">
    <text evidence="1">The sequence shown here is derived from an EMBL/GenBank/DDBJ whole genome shotgun (WGS) entry which is preliminary data.</text>
</comment>